<gene>
    <name evidence="1" type="ORF">UFOVP75_184</name>
</gene>
<sequence>MAAEDDYPFWDFMKPDVVWIVSRKQWTNASFRCNDFRGHFKEIE</sequence>
<accession>A0A6J5L2I1</accession>
<name>A0A6J5L2I1_9CAUD</name>
<protein>
    <submittedName>
        <fullName evidence="1">Uncharacterized protein</fullName>
    </submittedName>
</protein>
<organism evidence="1">
    <name type="scientific">uncultured Caudovirales phage</name>
    <dbReference type="NCBI Taxonomy" id="2100421"/>
    <lineage>
        <taxon>Viruses</taxon>
        <taxon>Duplodnaviria</taxon>
        <taxon>Heunggongvirae</taxon>
        <taxon>Uroviricota</taxon>
        <taxon>Caudoviricetes</taxon>
        <taxon>Peduoviridae</taxon>
        <taxon>Maltschvirus</taxon>
        <taxon>Maltschvirus maltsch</taxon>
    </lineage>
</organism>
<dbReference type="EMBL" id="LR796209">
    <property type="protein sequence ID" value="CAB4127413.1"/>
    <property type="molecule type" value="Genomic_DNA"/>
</dbReference>
<evidence type="ECO:0000313" key="1">
    <source>
        <dbReference type="EMBL" id="CAB4127413.1"/>
    </source>
</evidence>
<reference evidence="1" key="1">
    <citation type="submission" date="2020-04" db="EMBL/GenBank/DDBJ databases">
        <authorList>
            <person name="Chiriac C."/>
            <person name="Salcher M."/>
            <person name="Ghai R."/>
            <person name="Kavagutti S V."/>
        </authorList>
    </citation>
    <scope>NUCLEOTIDE SEQUENCE</scope>
</reference>
<proteinExistence type="predicted"/>